<dbReference type="GO" id="GO:0046872">
    <property type="term" value="F:metal ion binding"/>
    <property type="evidence" value="ECO:0007669"/>
    <property type="project" value="UniProtKB-KW"/>
</dbReference>
<feature type="domain" description="Nudix hydrolase" evidence="15">
    <location>
        <begin position="56"/>
        <end position="204"/>
    </location>
</feature>
<keyword evidence="9" id="KW-0152">Cholesterol biosynthesis</keyword>
<comment type="caution">
    <text evidence="16">The sequence shown here is derived from an EMBL/GenBank/DDBJ whole genome shotgun (WGS) entry which is preliminary data.</text>
</comment>
<dbReference type="NCBIfam" id="TIGR02150">
    <property type="entry name" value="IPP_isom_1"/>
    <property type="match status" value="1"/>
</dbReference>
<dbReference type="GO" id="GO:0004452">
    <property type="term" value="F:isopentenyl-diphosphate delta-isomerase activity"/>
    <property type="evidence" value="ECO:0007669"/>
    <property type="project" value="UniProtKB-EC"/>
</dbReference>
<dbReference type="Gene3D" id="3.90.79.10">
    <property type="entry name" value="Nucleoside Triphosphate Pyrophosphohydrolase"/>
    <property type="match status" value="1"/>
</dbReference>
<dbReference type="InterPro" id="IPR011876">
    <property type="entry name" value="IsopentenylPP_isomerase_typ1"/>
</dbReference>
<keyword evidence="10" id="KW-0460">Magnesium</keyword>
<organism evidence="16 17">
    <name type="scientific">Diploptera punctata</name>
    <name type="common">Pacific beetle cockroach</name>
    <dbReference type="NCBI Taxonomy" id="6984"/>
    <lineage>
        <taxon>Eukaryota</taxon>
        <taxon>Metazoa</taxon>
        <taxon>Ecdysozoa</taxon>
        <taxon>Arthropoda</taxon>
        <taxon>Hexapoda</taxon>
        <taxon>Insecta</taxon>
        <taxon>Pterygota</taxon>
        <taxon>Neoptera</taxon>
        <taxon>Polyneoptera</taxon>
        <taxon>Dictyoptera</taxon>
        <taxon>Blattodea</taxon>
        <taxon>Blaberoidea</taxon>
        <taxon>Blaberidae</taxon>
        <taxon>Diplopterinae</taxon>
        <taxon>Diploptera</taxon>
    </lineage>
</organism>
<keyword evidence="7" id="KW-0444">Lipid biosynthesis</keyword>
<accession>A0AAD7ZF23</accession>
<keyword evidence="14" id="KW-0413">Isomerase</keyword>
<dbReference type="PANTHER" id="PTHR10885:SF0">
    <property type="entry name" value="ISOPENTENYL-DIPHOSPHATE DELTA-ISOMERASE"/>
    <property type="match status" value="1"/>
</dbReference>
<comment type="cofactor">
    <cofactor evidence="2">
        <name>Mg(2+)</name>
        <dbReference type="ChEBI" id="CHEBI:18420"/>
    </cofactor>
</comment>
<keyword evidence="9" id="KW-1207">Sterol metabolism</keyword>
<keyword evidence="17" id="KW-1185">Reference proteome</keyword>
<dbReference type="InterPro" id="IPR000086">
    <property type="entry name" value="NUDIX_hydrolase_dom"/>
</dbReference>
<dbReference type="SUPFAM" id="SSF55811">
    <property type="entry name" value="Nudix"/>
    <property type="match status" value="1"/>
</dbReference>
<dbReference type="GO" id="GO:0009240">
    <property type="term" value="P:isopentenyl diphosphate biosynthetic process"/>
    <property type="evidence" value="ECO:0007669"/>
    <property type="project" value="TreeGrafter"/>
</dbReference>
<evidence type="ECO:0000256" key="10">
    <source>
        <dbReference type="ARBA" id="ARBA00022842"/>
    </source>
</evidence>
<protein>
    <recommendedName>
        <fullName evidence="6">isopentenyl-diphosphate Delta-isomerase</fullName>
        <ecNumber evidence="6">5.3.3.2</ecNumber>
    </recommendedName>
</protein>
<evidence type="ECO:0000313" key="17">
    <source>
        <dbReference type="Proteomes" id="UP001233999"/>
    </source>
</evidence>
<keyword evidence="9" id="KW-0153">Cholesterol metabolism</keyword>
<dbReference type="EMBL" id="JASPKZ010008385">
    <property type="protein sequence ID" value="KAJ9579559.1"/>
    <property type="molecule type" value="Genomic_DNA"/>
</dbReference>
<evidence type="ECO:0000256" key="2">
    <source>
        <dbReference type="ARBA" id="ARBA00001946"/>
    </source>
</evidence>
<evidence type="ECO:0000256" key="13">
    <source>
        <dbReference type="ARBA" id="ARBA00023229"/>
    </source>
</evidence>
<keyword evidence="12" id="KW-0443">Lipid metabolism</keyword>
<comment type="catalytic activity">
    <reaction evidence="1">
        <text>isopentenyl diphosphate = dimethylallyl diphosphate</text>
        <dbReference type="Rhea" id="RHEA:23284"/>
        <dbReference type="ChEBI" id="CHEBI:57623"/>
        <dbReference type="ChEBI" id="CHEBI:128769"/>
        <dbReference type="EC" id="5.3.3.2"/>
    </reaction>
</comment>
<evidence type="ECO:0000256" key="11">
    <source>
        <dbReference type="ARBA" id="ARBA00022955"/>
    </source>
</evidence>
<proteinExistence type="inferred from homology"/>
<keyword evidence="11" id="KW-0752">Steroid biosynthesis</keyword>
<evidence type="ECO:0000256" key="5">
    <source>
        <dbReference type="ARBA" id="ARBA00007579"/>
    </source>
</evidence>
<dbReference type="CDD" id="cd02885">
    <property type="entry name" value="NUDIX_IPP_Isomerase"/>
    <property type="match status" value="1"/>
</dbReference>
<comment type="function">
    <text evidence="3">Catalyzes the 1,3-allylic rearrangement of the homoallylic substrate isopentenyl (IPP) to its highly electrophilic allylic isomer, dimethylallyl diphosphate (DMAPP).</text>
</comment>
<name>A0AAD7ZF23_DIPPU</name>
<gene>
    <name evidence="16" type="ORF">L9F63_004744</name>
</gene>
<sequence>MVHVGVVRKLLQRVSLKNLQEAALAERCIVVNKHDHVIGDASKRDCHRVQPDGSLILHRAFSVFLFNSRNELLLQKRSPQKVTFPNHVTNTCCSHPLHEITEEREETNAVGVRRAAARRLNYELGIPLEEAHPDSFQYLTRIHYRDPGDGKWGEHEIDYILFLRADVTLQPNPDEVSDIWYVPRHQLDQFLNSQATPLTPWFRLITKHHLRVWWDNLHQLDKYEDKKTIHRFC</sequence>
<dbReference type="GO" id="GO:0005737">
    <property type="term" value="C:cytoplasm"/>
    <property type="evidence" value="ECO:0007669"/>
    <property type="project" value="TreeGrafter"/>
</dbReference>
<evidence type="ECO:0000256" key="14">
    <source>
        <dbReference type="ARBA" id="ARBA00023235"/>
    </source>
</evidence>
<dbReference type="GO" id="GO:0006695">
    <property type="term" value="P:cholesterol biosynthetic process"/>
    <property type="evidence" value="ECO:0007669"/>
    <property type="project" value="UniProtKB-KW"/>
</dbReference>
<dbReference type="PANTHER" id="PTHR10885">
    <property type="entry name" value="ISOPENTENYL-DIPHOSPHATE DELTA-ISOMERASE"/>
    <property type="match status" value="1"/>
</dbReference>
<dbReference type="Proteomes" id="UP001233999">
    <property type="component" value="Unassembled WGS sequence"/>
</dbReference>
<evidence type="ECO:0000256" key="6">
    <source>
        <dbReference type="ARBA" id="ARBA00012057"/>
    </source>
</evidence>
<reference evidence="16" key="2">
    <citation type="submission" date="2023-05" db="EMBL/GenBank/DDBJ databases">
        <authorList>
            <person name="Fouks B."/>
        </authorList>
    </citation>
    <scope>NUCLEOTIDE SEQUENCE</scope>
    <source>
        <strain evidence="16">Stay&amp;Tobe</strain>
        <tissue evidence="16">Testes</tissue>
    </source>
</reference>
<comment type="similarity">
    <text evidence="5">Belongs to the IPP isomerase type 1 family.</text>
</comment>
<dbReference type="PROSITE" id="PS51462">
    <property type="entry name" value="NUDIX"/>
    <property type="match status" value="1"/>
</dbReference>
<evidence type="ECO:0000256" key="9">
    <source>
        <dbReference type="ARBA" id="ARBA00022778"/>
    </source>
</evidence>
<keyword evidence="9" id="KW-0756">Sterol biosynthesis</keyword>
<reference evidence="16" key="1">
    <citation type="journal article" date="2023" name="IScience">
        <title>Live-bearing cockroach genome reveals convergent evolutionary mechanisms linked to viviparity in insects and beyond.</title>
        <authorList>
            <person name="Fouks B."/>
            <person name="Harrison M.C."/>
            <person name="Mikhailova A.A."/>
            <person name="Marchal E."/>
            <person name="English S."/>
            <person name="Carruthers M."/>
            <person name="Jennings E.C."/>
            <person name="Chiamaka E.L."/>
            <person name="Frigard R.A."/>
            <person name="Pippel M."/>
            <person name="Attardo G.M."/>
            <person name="Benoit J.B."/>
            <person name="Bornberg-Bauer E."/>
            <person name="Tobe S.S."/>
        </authorList>
    </citation>
    <scope>NUCLEOTIDE SEQUENCE</scope>
    <source>
        <strain evidence="16">Stay&amp;Tobe</strain>
    </source>
</reference>
<keyword evidence="8" id="KW-0479">Metal-binding</keyword>
<dbReference type="AlphaFoldDB" id="A0AAD7ZF23"/>
<dbReference type="Pfam" id="PF00293">
    <property type="entry name" value="NUDIX"/>
    <property type="match status" value="1"/>
</dbReference>
<dbReference type="InterPro" id="IPR015797">
    <property type="entry name" value="NUDIX_hydrolase-like_dom_sf"/>
</dbReference>
<evidence type="ECO:0000313" key="16">
    <source>
        <dbReference type="EMBL" id="KAJ9579559.1"/>
    </source>
</evidence>
<dbReference type="PIRSF" id="PIRSF018427">
    <property type="entry name" value="Isopntndiph_ism"/>
    <property type="match status" value="1"/>
</dbReference>
<comment type="pathway">
    <text evidence="4">Isoprenoid biosynthesis; dimethylallyl diphosphate biosynthesis; dimethylallyl diphosphate from isopentenyl diphosphate: step 1/1.</text>
</comment>
<evidence type="ECO:0000256" key="4">
    <source>
        <dbReference type="ARBA" id="ARBA00004826"/>
    </source>
</evidence>
<dbReference type="EC" id="5.3.3.2" evidence="6"/>
<keyword evidence="9" id="KW-0753">Steroid metabolism</keyword>
<evidence type="ECO:0000256" key="7">
    <source>
        <dbReference type="ARBA" id="ARBA00022516"/>
    </source>
</evidence>
<evidence type="ECO:0000256" key="1">
    <source>
        <dbReference type="ARBA" id="ARBA00000374"/>
    </source>
</evidence>
<evidence type="ECO:0000256" key="12">
    <source>
        <dbReference type="ARBA" id="ARBA00023098"/>
    </source>
</evidence>
<evidence type="ECO:0000256" key="8">
    <source>
        <dbReference type="ARBA" id="ARBA00022723"/>
    </source>
</evidence>
<keyword evidence="13" id="KW-0414">Isoprene biosynthesis</keyword>
<dbReference type="FunFam" id="3.90.79.10:FF:000012">
    <property type="entry name" value="Isopentenyl-diphosphate Delta-isomerase 1"/>
    <property type="match status" value="1"/>
</dbReference>
<evidence type="ECO:0000259" key="15">
    <source>
        <dbReference type="PROSITE" id="PS51462"/>
    </source>
</evidence>
<evidence type="ECO:0000256" key="3">
    <source>
        <dbReference type="ARBA" id="ARBA00003951"/>
    </source>
</evidence>